<dbReference type="NCBIfam" id="NF001988">
    <property type="entry name" value="PRK00783.1"/>
    <property type="match status" value="1"/>
</dbReference>
<dbReference type="InterPro" id="IPR011262">
    <property type="entry name" value="DNA-dir_RNA_pol_insert"/>
</dbReference>
<dbReference type="PANTHER" id="PTHR11800">
    <property type="entry name" value="DNA-DIRECTED RNA POLYMERASE"/>
    <property type="match status" value="1"/>
</dbReference>
<evidence type="ECO:0000256" key="2">
    <source>
        <dbReference type="ARBA" id="ARBA00023163"/>
    </source>
</evidence>
<keyword evidence="2" id="KW-0804">Transcription</keyword>
<keyword evidence="7" id="KW-1185">Reference proteome</keyword>
<organism evidence="6 7">
    <name type="scientific">Cymbomonas tetramitiformis</name>
    <dbReference type="NCBI Taxonomy" id="36881"/>
    <lineage>
        <taxon>Eukaryota</taxon>
        <taxon>Viridiplantae</taxon>
        <taxon>Chlorophyta</taxon>
        <taxon>Pyramimonadophyceae</taxon>
        <taxon>Pyramimonadales</taxon>
        <taxon>Pyramimonadaceae</taxon>
        <taxon>Cymbomonas</taxon>
    </lineage>
</organism>
<dbReference type="Pfam" id="PF01193">
    <property type="entry name" value="RNA_pol_L"/>
    <property type="match status" value="1"/>
</dbReference>
<dbReference type="GO" id="GO:0046983">
    <property type="term" value="F:protein dimerization activity"/>
    <property type="evidence" value="ECO:0007669"/>
    <property type="project" value="InterPro"/>
</dbReference>
<dbReference type="Pfam" id="PF01000">
    <property type="entry name" value="RNA_pol_A_bac"/>
    <property type="match status" value="1"/>
</dbReference>
<dbReference type="Gene3D" id="2.170.120.12">
    <property type="entry name" value="DNA-directed RNA polymerase, insert domain"/>
    <property type="match status" value="1"/>
</dbReference>
<dbReference type="PROSITE" id="PS00446">
    <property type="entry name" value="RNA_POL_D_30KD"/>
    <property type="match status" value="1"/>
</dbReference>
<dbReference type="InterPro" id="IPR036603">
    <property type="entry name" value="RBP11-like"/>
</dbReference>
<dbReference type="CDD" id="cd07031">
    <property type="entry name" value="RNAP_II_RPB3"/>
    <property type="match status" value="1"/>
</dbReference>
<accession>A0AAE0FDW5</accession>
<evidence type="ECO:0000256" key="4">
    <source>
        <dbReference type="ARBA" id="ARBA00031776"/>
    </source>
</evidence>
<dbReference type="GO" id="GO:0003677">
    <property type="term" value="F:DNA binding"/>
    <property type="evidence" value="ECO:0007669"/>
    <property type="project" value="InterPro"/>
</dbReference>
<dbReference type="InterPro" id="IPR001514">
    <property type="entry name" value="DNA-dir_RNA_pol_30-40kDasu_CS"/>
</dbReference>
<dbReference type="Proteomes" id="UP001190700">
    <property type="component" value="Unassembled WGS sequence"/>
</dbReference>
<comment type="caution">
    <text evidence="6">The sequence shown here is derived from an EMBL/GenBank/DDBJ whole genome shotgun (WGS) entry which is preliminary data.</text>
</comment>
<keyword evidence="1" id="KW-0240">DNA-directed RNA polymerase</keyword>
<dbReference type="GO" id="GO:0003899">
    <property type="term" value="F:DNA-directed RNA polymerase activity"/>
    <property type="evidence" value="ECO:0007669"/>
    <property type="project" value="InterPro"/>
</dbReference>
<dbReference type="EMBL" id="LGRX02019971">
    <property type="protein sequence ID" value="KAK3257922.1"/>
    <property type="molecule type" value="Genomic_DNA"/>
</dbReference>
<dbReference type="InterPro" id="IPR050518">
    <property type="entry name" value="Rpo3/RPB3_RNA_Pol_subunit"/>
</dbReference>
<dbReference type="Gene3D" id="3.30.1360.10">
    <property type="entry name" value="RNA polymerase, RBP11-like subunit"/>
    <property type="match status" value="1"/>
</dbReference>
<name>A0AAE0FDW5_9CHLO</name>
<evidence type="ECO:0000313" key="6">
    <source>
        <dbReference type="EMBL" id="KAK3257922.1"/>
    </source>
</evidence>
<dbReference type="SUPFAM" id="SSF56553">
    <property type="entry name" value="Insert subdomain of RNA polymerase alpha subunit"/>
    <property type="match status" value="1"/>
</dbReference>
<protein>
    <recommendedName>
        <fullName evidence="4">Plastid-encoded RNA polymerase subunit alpha</fullName>
    </recommendedName>
</protein>
<feature type="domain" description="DNA-directed RNA polymerase RpoA/D/Rpb3-type" evidence="5">
    <location>
        <begin position="28"/>
        <end position="302"/>
    </location>
</feature>
<reference evidence="6 7" key="1">
    <citation type="journal article" date="2015" name="Genome Biol. Evol.">
        <title>Comparative Genomics of a Bacterivorous Green Alga Reveals Evolutionary Causalities and Consequences of Phago-Mixotrophic Mode of Nutrition.</title>
        <authorList>
            <person name="Burns J.A."/>
            <person name="Paasch A."/>
            <person name="Narechania A."/>
            <person name="Kim E."/>
        </authorList>
    </citation>
    <scope>NUCLEOTIDE SEQUENCE [LARGE SCALE GENOMIC DNA]</scope>
    <source>
        <strain evidence="6 7">PLY_AMNH</strain>
    </source>
</reference>
<dbReference type="HAMAP" id="MF_00320">
    <property type="entry name" value="RNApol_arch_Rpo3"/>
    <property type="match status" value="1"/>
</dbReference>
<comment type="similarity">
    <text evidence="3">Belongs to the archaeal Rpo3/eukaryotic RPB3 RNA polymerase subunit family.</text>
</comment>
<dbReference type="PANTHER" id="PTHR11800:SF2">
    <property type="entry name" value="DNA-DIRECTED RNA POLYMERASE II SUBUNIT RPB3"/>
    <property type="match status" value="1"/>
</dbReference>
<dbReference type="InterPro" id="IPR022842">
    <property type="entry name" value="RNAP_Rpo3/Rpb3/RPAC1"/>
</dbReference>
<dbReference type="SUPFAM" id="SSF55257">
    <property type="entry name" value="RBP11-like subunits of RNA polymerase"/>
    <property type="match status" value="1"/>
</dbReference>
<sequence length="336" mass="38044">MVKKEKYGSSKPPPRKPKMQIRELTEDHVKFVLSETDTSIANALRRSMMTDIPTIAIDLVEVEMNTTVLNDEYLAHRLGLIPLISTQVDKMKSPLESEDDDFVDVEFTLDVTCTSDSTMDVTSDFLIPDPKYPDIVPVKYNPVADQIGGESQEGILIVKLRKNQQLKIKAIARKGIGKDHAKWNPTATAVYQFQPEIILHQAVLETLSLEQKEEWVNSWPTKAVKLNPVTQQVEVDNAELYQYDCECIAKAEAMGKPGLCTINQKTDTFIFTVESTGVLPPQQIVITALDRMLERLNTVQVALKLESQTHEDGGEFYDCKYLDIWLRCLNVWQLIS</sequence>
<evidence type="ECO:0000313" key="7">
    <source>
        <dbReference type="Proteomes" id="UP001190700"/>
    </source>
</evidence>
<evidence type="ECO:0000256" key="1">
    <source>
        <dbReference type="ARBA" id="ARBA00022478"/>
    </source>
</evidence>
<dbReference type="GO" id="GO:0005665">
    <property type="term" value="C:RNA polymerase II, core complex"/>
    <property type="evidence" value="ECO:0007669"/>
    <property type="project" value="TreeGrafter"/>
</dbReference>
<evidence type="ECO:0000259" key="5">
    <source>
        <dbReference type="SMART" id="SM00662"/>
    </source>
</evidence>
<evidence type="ECO:0000256" key="3">
    <source>
        <dbReference type="ARBA" id="ARBA00025804"/>
    </source>
</evidence>
<dbReference type="SMART" id="SM00662">
    <property type="entry name" value="RPOLD"/>
    <property type="match status" value="1"/>
</dbReference>
<dbReference type="InterPro" id="IPR036643">
    <property type="entry name" value="RNApol_insert_sf"/>
</dbReference>
<gene>
    <name evidence="6" type="ORF">CYMTET_33008</name>
</gene>
<dbReference type="AlphaFoldDB" id="A0AAE0FDW5"/>
<dbReference type="GO" id="GO:0006366">
    <property type="term" value="P:transcription by RNA polymerase II"/>
    <property type="evidence" value="ECO:0007669"/>
    <property type="project" value="TreeGrafter"/>
</dbReference>
<dbReference type="InterPro" id="IPR011263">
    <property type="entry name" value="DNA-dir_RNA_pol_RpoA/D/Rpb3"/>
</dbReference>
<proteinExistence type="inferred from homology"/>